<reference evidence="1" key="1">
    <citation type="submission" date="2023-05" db="EMBL/GenBank/DDBJ databases">
        <title>Nepenthes gracilis genome sequencing.</title>
        <authorList>
            <person name="Fukushima K."/>
        </authorList>
    </citation>
    <scope>NUCLEOTIDE SEQUENCE</scope>
    <source>
        <strain evidence="1">SING2019-196</strain>
    </source>
</reference>
<accession>A0AAD3T698</accession>
<gene>
    <name evidence="1" type="ORF">Nepgr_026073</name>
</gene>
<name>A0AAD3T698_NEPGR</name>
<sequence length="104" mass="10849">MVSPSIPKVADFQGVLAESSQPSKKNIVASLFLAQDLTAGRRSLSVPPEASMISAAISPRGVKVDVLSAAYLMNDSSLSNVLSMAQNQNATLIVGKVTSPSRHP</sequence>
<organism evidence="1 2">
    <name type="scientific">Nepenthes gracilis</name>
    <name type="common">Slender pitcher plant</name>
    <dbReference type="NCBI Taxonomy" id="150966"/>
    <lineage>
        <taxon>Eukaryota</taxon>
        <taxon>Viridiplantae</taxon>
        <taxon>Streptophyta</taxon>
        <taxon>Embryophyta</taxon>
        <taxon>Tracheophyta</taxon>
        <taxon>Spermatophyta</taxon>
        <taxon>Magnoliopsida</taxon>
        <taxon>eudicotyledons</taxon>
        <taxon>Gunneridae</taxon>
        <taxon>Pentapetalae</taxon>
        <taxon>Caryophyllales</taxon>
        <taxon>Nepenthaceae</taxon>
        <taxon>Nepenthes</taxon>
    </lineage>
</organism>
<proteinExistence type="predicted"/>
<keyword evidence="2" id="KW-1185">Reference proteome</keyword>
<dbReference type="Proteomes" id="UP001279734">
    <property type="component" value="Unassembled WGS sequence"/>
</dbReference>
<protein>
    <submittedName>
        <fullName evidence="1">Uncharacterized protein</fullName>
    </submittedName>
</protein>
<evidence type="ECO:0000313" key="2">
    <source>
        <dbReference type="Proteomes" id="UP001279734"/>
    </source>
</evidence>
<dbReference type="EMBL" id="BSYO01000027">
    <property type="protein sequence ID" value="GMH24230.1"/>
    <property type="molecule type" value="Genomic_DNA"/>
</dbReference>
<dbReference type="AlphaFoldDB" id="A0AAD3T698"/>
<evidence type="ECO:0000313" key="1">
    <source>
        <dbReference type="EMBL" id="GMH24230.1"/>
    </source>
</evidence>
<comment type="caution">
    <text evidence="1">The sequence shown here is derived from an EMBL/GenBank/DDBJ whole genome shotgun (WGS) entry which is preliminary data.</text>
</comment>